<evidence type="ECO:0000313" key="1">
    <source>
        <dbReference type="EMBL" id="MPC88034.1"/>
    </source>
</evidence>
<keyword evidence="2" id="KW-1185">Reference proteome</keyword>
<comment type="caution">
    <text evidence="1">The sequence shown here is derived from an EMBL/GenBank/DDBJ whole genome shotgun (WGS) entry which is preliminary data.</text>
</comment>
<name>A0A5B7J6E1_PORTR</name>
<dbReference type="Proteomes" id="UP000324222">
    <property type="component" value="Unassembled WGS sequence"/>
</dbReference>
<sequence length="21" mass="2414">MTSRRPGQPPHENLTVFCVFP</sequence>
<protein>
    <submittedName>
        <fullName evidence="1">Uncharacterized protein</fullName>
    </submittedName>
</protein>
<dbReference type="EMBL" id="VSRR010076384">
    <property type="protein sequence ID" value="MPC88034.1"/>
    <property type="molecule type" value="Genomic_DNA"/>
</dbReference>
<proteinExistence type="predicted"/>
<reference evidence="1 2" key="1">
    <citation type="submission" date="2019-05" db="EMBL/GenBank/DDBJ databases">
        <title>Another draft genome of Portunus trituberculatus and its Hox gene families provides insights of decapod evolution.</title>
        <authorList>
            <person name="Jeong J.-H."/>
            <person name="Song I."/>
            <person name="Kim S."/>
            <person name="Choi T."/>
            <person name="Kim D."/>
            <person name="Ryu S."/>
            <person name="Kim W."/>
        </authorList>
    </citation>
    <scope>NUCLEOTIDE SEQUENCE [LARGE SCALE GENOMIC DNA]</scope>
    <source>
        <tissue evidence="1">Muscle</tissue>
    </source>
</reference>
<evidence type="ECO:0000313" key="2">
    <source>
        <dbReference type="Proteomes" id="UP000324222"/>
    </source>
</evidence>
<organism evidence="1 2">
    <name type="scientific">Portunus trituberculatus</name>
    <name type="common">Swimming crab</name>
    <name type="synonym">Neptunus trituberculatus</name>
    <dbReference type="NCBI Taxonomy" id="210409"/>
    <lineage>
        <taxon>Eukaryota</taxon>
        <taxon>Metazoa</taxon>
        <taxon>Ecdysozoa</taxon>
        <taxon>Arthropoda</taxon>
        <taxon>Crustacea</taxon>
        <taxon>Multicrustacea</taxon>
        <taxon>Malacostraca</taxon>
        <taxon>Eumalacostraca</taxon>
        <taxon>Eucarida</taxon>
        <taxon>Decapoda</taxon>
        <taxon>Pleocyemata</taxon>
        <taxon>Brachyura</taxon>
        <taxon>Eubrachyura</taxon>
        <taxon>Portunoidea</taxon>
        <taxon>Portunidae</taxon>
        <taxon>Portuninae</taxon>
        <taxon>Portunus</taxon>
    </lineage>
</organism>
<accession>A0A5B7J6E1</accession>
<gene>
    <name evidence="1" type="ORF">E2C01_082923</name>
</gene>
<dbReference type="AlphaFoldDB" id="A0A5B7J6E1"/>